<keyword evidence="1" id="KW-0732">Signal</keyword>
<dbReference type="Proteomes" id="UP000269375">
    <property type="component" value="Unassembled WGS sequence"/>
</dbReference>
<protein>
    <recommendedName>
        <fullName evidence="4">YncE family protein</fullName>
    </recommendedName>
</protein>
<feature type="signal peptide" evidence="1">
    <location>
        <begin position="1"/>
        <end position="26"/>
    </location>
</feature>
<dbReference type="InterPro" id="IPR031815">
    <property type="entry name" value="DUF5074"/>
</dbReference>
<evidence type="ECO:0008006" key="4">
    <source>
        <dbReference type="Google" id="ProtNLM"/>
    </source>
</evidence>
<dbReference type="PANTHER" id="PTHR47197:SF3">
    <property type="entry name" value="DIHYDRO-HEME D1 DEHYDROGENASE"/>
    <property type="match status" value="1"/>
</dbReference>
<evidence type="ECO:0000313" key="3">
    <source>
        <dbReference type="Proteomes" id="UP000269375"/>
    </source>
</evidence>
<accession>A0A3N0W8L2</accession>
<gene>
    <name evidence="2" type="ORF">EGI05_05970</name>
</gene>
<comment type="caution">
    <text evidence="2">The sequence shown here is derived from an EMBL/GenBank/DDBJ whole genome shotgun (WGS) entry which is preliminary data.</text>
</comment>
<dbReference type="AlphaFoldDB" id="A0A3N0W8L2"/>
<sequence length="346" mass="37550">MDMKVTRLLQLLFAFALLFNVSCSNDDEVMMPTTSYENGILITNEGNFGTPNADVTFVTGNLSLKQDNIYSANNGSNLGDVLQTIAFSGDKAYLVLNNSNKVKVVNRYTFKSKGEITEQINQPRYMAVANNALYVTNDKYGGDKYVSIYNAANLSFIKKITFTDSVERIVQAGGNIFVQNASYGFGSKITYINTSNNEIQSTITLPNGNINKTISNNNNVYVITSGTADSYIYQISSTGSIVKTTTLTGIANATNLEIDTNKFYFTSGNKVYSMDMTATATPSAPLFTVTDNSFSTLYGFSVINGRIFTSDANGFTQDSKITVYNTSGSVISTFTAGKGANGFYAN</sequence>
<dbReference type="SUPFAM" id="SSF63825">
    <property type="entry name" value="YWTD domain"/>
    <property type="match status" value="1"/>
</dbReference>
<proteinExistence type="predicted"/>
<dbReference type="Gene3D" id="2.130.10.10">
    <property type="entry name" value="YVTN repeat-like/Quinoprotein amine dehydrogenase"/>
    <property type="match status" value="1"/>
</dbReference>
<organism evidence="2 3">
    <name type="scientific">Chryseobacterium daecheongense</name>
    <dbReference type="NCBI Taxonomy" id="192389"/>
    <lineage>
        <taxon>Bacteria</taxon>
        <taxon>Pseudomonadati</taxon>
        <taxon>Bacteroidota</taxon>
        <taxon>Flavobacteriia</taxon>
        <taxon>Flavobacteriales</taxon>
        <taxon>Weeksellaceae</taxon>
        <taxon>Chryseobacterium group</taxon>
        <taxon>Chryseobacterium</taxon>
    </lineage>
</organism>
<reference evidence="3" key="1">
    <citation type="submission" date="2018-11" db="EMBL/GenBank/DDBJ databases">
        <title>Proposal to divide the Flavobacteriaceae and reorganize its genera based on Amino Acid Identity values calculated from whole genome sequences.</title>
        <authorList>
            <person name="Nicholson A.C."/>
            <person name="Gulvik C.A."/>
            <person name="Whitney A.M."/>
            <person name="Humrighouse B.W."/>
            <person name="Bell M."/>
            <person name="Holmes B."/>
            <person name="Steigerwalt A."/>
            <person name="Villarma A."/>
            <person name="Sheth M."/>
            <person name="Batra D."/>
            <person name="Pryor J."/>
            <person name="Bernardet J.-F."/>
            <person name="Hugo C."/>
            <person name="Kampfer P."/>
            <person name="Newman J."/>
            <person name="Mcquiston J.R."/>
        </authorList>
    </citation>
    <scope>NUCLEOTIDE SEQUENCE [LARGE SCALE GENOMIC DNA]</scope>
    <source>
        <strain evidence="3">DSM 15235</strain>
    </source>
</reference>
<dbReference type="EMBL" id="RJTX01000001">
    <property type="protein sequence ID" value="ROI00429.1"/>
    <property type="molecule type" value="Genomic_DNA"/>
</dbReference>
<evidence type="ECO:0000313" key="2">
    <source>
        <dbReference type="EMBL" id="ROI00429.1"/>
    </source>
</evidence>
<name>A0A3N0W8L2_9FLAO</name>
<dbReference type="PANTHER" id="PTHR47197">
    <property type="entry name" value="PROTEIN NIRF"/>
    <property type="match status" value="1"/>
</dbReference>
<dbReference type="Pfam" id="PF16819">
    <property type="entry name" value="DUF5074"/>
    <property type="match status" value="1"/>
</dbReference>
<dbReference type="InterPro" id="IPR015943">
    <property type="entry name" value="WD40/YVTN_repeat-like_dom_sf"/>
</dbReference>
<feature type="chain" id="PRO_5017973375" description="YncE family protein" evidence="1">
    <location>
        <begin position="27"/>
        <end position="346"/>
    </location>
</feature>
<evidence type="ECO:0000256" key="1">
    <source>
        <dbReference type="SAM" id="SignalP"/>
    </source>
</evidence>
<dbReference type="InterPro" id="IPR051200">
    <property type="entry name" value="Host-pathogen_enzymatic-act"/>
</dbReference>
<dbReference type="OrthoDB" id="9773938at2"/>